<dbReference type="EC" id="3.1.4.-" evidence="2"/>
<dbReference type="Proteomes" id="UP000307943">
    <property type="component" value="Unassembled WGS sequence"/>
</dbReference>
<evidence type="ECO:0000313" key="5">
    <source>
        <dbReference type="Proteomes" id="UP000307943"/>
    </source>
</evidence>
<keyword evidence="5" id="KW-1185">Reference proteome</keyword>
<dbReference type="InterPro" id="IPR000979">
    <property type="entry name" value="Phosphodiesterase_MJ0936/Vps29"/>
</dbReference>
<accession>A0A5C4TCL5</accession>
<dbReference type="GO" id="GO:0016787">
    <property type="term" value="F:hydrolase activity"/>
    <property type="evidence" value="ECO:0007669"/>
    <property type="project" value="UniProtKB-UniRule"/>
</dbReference>
<evidence type="ECO:0000259" key="3">
    <source>
        <dbReference type="Pfam" id="PF12850"/>
    </source>
</evidence>
<feature type="domain" description="Calcineurin-like phosphoesterase" evidence="3">
    <location>
        <begin position="1"/>
        <end position="152"/>
    </location>
</feature>
<dbReference type="RefSeq" id="WP_139602261.1">
    <property type="nucleotide sequence ID" value="NZ_VDCQ01000012.1"/>
</dbReference>
<evidence type="ECO:0000256" key="2">
    <source>
        <dbReference type="RuleBase" id="RU362039"/>
    </source>
</evidence>
<evidence type="ECO:0000256" key="1">
    <source>
        <dbReference type="ARBA" id="ARBA00008950"/>
    </source>
</evidence>
<comment type="similarity">
    <text evidence="1 2">Belongs to the metallophosphoesterase superfamily. YfcE family.</text>
</comment>
<dbReference type="NCBIfam" id="TIGR00040">
    <property type="entry name" value="yfcE"/>
    <property type="match status" value="1"/>
</dbReference>
<sequence>MKIGIVSDTHLSGGGRKLPHALIEGLRDCDAILHAGDWVAMDVYEELSRLAPVYGVAGNGDGEELIRRFGMKRTVEFGGVRIGIVHGHEGTGRTTPERALLAFRDDPQHLIVFGHSHIPLSERTGETLLFNPGSPTDKRRQPNYSFGLVTIQGGSLHAEHRYYSNKN</sequence>
<organism evidence="4 5">
    <name type="scientific">Paenibacillus hemerocallicola</name>
    <dbReference type="NCBI Taxonomy" id="1172614"/>
    <lineage>
        <taxon>Bacteria</taxon>
        <taxon>Bacillati</taxon>
        <taxon>Bacillota</taxon>
        <taxon>Bacilli</taxon>
        <taxon>Bacillales</taxon>
        <taxon>Paenibacillaceae</taxon>
        <taxon>Paenibacillus</taxon>
    </lineage>
</organism>
<protein>
    <recommendedName>
        <fullName evidence="2">Phosphoesterase</fullName>
        <ecNumber evidence="2">3.1.4.-</ecNumber>
    </recommendedName>
</protein>
<keyword evidence="2" id="KW-0479">Metal-binding</keyword>
<comment type="cofactor">
    <cofactor evidence="2">
        <name>a divalent metal cation</name>
        <dbReference type="ChEBI" id="CHEBI:60240"/>
    </cofactor>
</comment>
<dbReference type="OrthoDB" id="9800565at2"/>
<dbReference type="SUPFAM" id="SSF56300">
    <property type="entry name" value="Metallo-dependent phosphatases"/>
    <property type="match status" value="1"/>
</dbReference>
<dbReference type="EMBL" id="VDCQ01000012">
    <property type="protein sequence ID" value="TNJ66209.1"/>
    <property type="molecule type" value="Genomic_DNA"/>
</dbReference>
<dbReference type="InterPro" id="IPR029052">
    <property type="entry name" value="Metallo-depent_PP-like"/>
</dbReference>
<reference evidence="4 5" key="1">
    <citation type="submission" date="2019-05" db="EMBL/GenBank/DDBJ databases">
        <title>We sequenced the genome of Paenibacillus hemerocallicola KCTC 33185 for further insight into its adaptation and study the phylogeny of Paenibacillus.</title>
        <authorList>
            <person name="Narsing Rao M.P."/>
        </authorList>
    </citation>
    <scope>NUCLEOTIDE SEQUENCE [LARGE SCALE GENOMIC DNA]</scope>
    <source>
        <strain evidence="4 5">KCTC 33185</strain>
    </source>
</reference>
<comment type="caution">
    <text evidence="4">The sequence shown here is derived from an EMBL/GenBank/DDBJ whole genome shotgun (WGS) entry which is preliminary data.</text>
</comment>
<dbReference type="InterPro" id="IPR024654">
    <property type="entry name" value="Calcineurin-like_PHP_lpxH"/>
</dbReference>
<evidence type="ECO:0000313" key="4">
    <source>
        <dbReference type="EMBL" id="TNJ66209.1"/>
    </source>
</evidence>
<proteinExistence type="inferred from homology"/>
<gene>
    <name evidence="4" type="ORF">FE784_11070</name>
</gene>
<dbReference type="Gene3D" id="3.60.21.10">
    <property type="match status" value="1"/>
</dbReference>
<dbReference type="PANTHER" id="PTHR11124">
    <property type="entry name" value="VACUOLAR SORTING PROTEIN VPS29"/>
    <property type="match status" value="1"/>
</dbReference>
<dbReference type="Pfam" id="PF12850">
    <property type="entry name" value="Metallophos_2"/>
    <property type="match status" value="1"/>
</dbReference>
<dbReference type="AlphaFoldDB" id="A0A5C4TCL5"/>
<name>A0A5C4TCL5_9BACL</name>
<dbReference type="GO" id="GO:0046872">
    <property type="term" value="F:metal ion binding"/>
    <property type="evidence" value="ECO:0007669"/>
    <property type="project" value="UniProtKB-KW"/>
</dbReference>